<dbReference type="OrthoDB" id="192247at2759"/>
<dbReference type="Proteomes" id="UP000316621">
    <property type="component" value="Chromosome 9"/>
</dbReference>
<dbReference type="PROSITE" id="PS50144">
    <property type="entry name" value="MATH"/>
    <property type="match status" value="1"/>
</dbReference>
<evidence type="ECO:0000259" key="1">
    <source>
        <dbReference type="PROSITE" id="PS50144"/>
    </source>
</evidence>
<dbReference type="SMART" id="SM00061">
    <property type="entry name" value="MATH"/>
    <property type="match status" value="1"/>
</dbReference>
<accession>A0A4Y7KTG1</accession>
<name>A0A4Y7KTG1_PAPSO</name>
<dbReference type="STRING" id="3469.A0A4Y7KTG1"/>
<dbReference type="Pfam" id="PF22486">
    <property type="entry name" value="MATH_2"/>
    <property type="match status" value="1"/>
</dbReference>
<dbReference type="Gene3D" id="2.60.210.10">
    <property type="entry name" value="Apoptosis, Tumor Necrosis Factor Receptor Associated Protein 2, Chain A"/>
    <property type="match status" value="1"/>
</dbReference>
<evidence type="ECO:0000313" key="2">
    <source>
        <dbReference type="EMBL" id="RZC76146.1"/>
    </source>
</evidence>
<dbReference type="SUPFAM" id="SSF49599">
    <property type="entry name" value="TRAF domain-like"/>
    <property type="match status" value="1"/>
</dbReference>
<organism evidence="2 3">
    <name type="scientific">Papaver somniferum</name>
    <name type="common">Opium poppy</name>
    <dbReference type="NCBI Taxonomy" id="3469"/>
    <lineage>
        <taxon>Eukaryota</taxon>
        <taxon>Viridiplantae</taxon>
        <taxon>Streptophyta</taxon>
        <taxon>Embryophyta</taxon>
        <taxon>Tracheophyta</taxon>
        <taxon>Spermatophyta</taxon>
        <taxon>Magnoliopsida</taxon>
        <taxon>Ranunculales</taxon>
        <taxon>Papaveraceae</taxon>
        <taxon>Papaveroideae</taxon>
        <taxon>Papaver</taxon>
    </lineage>
</organism>
<gene>
    <name evidence="2" type="ORF">C5167_001890</name>
</gene>
<dbReference type="Gramene" id="RZC76146">
    <property type="protein sequence ID" value="RZC76146"/>
    <property type="gene ID" value="C5167_001890"/>
</dbReference>
<protein>
    <recommendedName>
        <fullName evidence="1">MATH domain-containing protein</fullName>
    </recommendedName>
</protein>
<reference evidence="2 3" key="1">
    <citation type="journal article" date="2018" name="Science">
        <title>The opium poppy genome and morphinan production.</title>
        <authorList>
            <person name="Guo L."/>
            <person name="Winzer T."/>
            <person name="Yang X."/>
            <person name="Li Y."/>
            <person name="Ning Z."/>
            <person name="He Z."/>
            <person name="Teodor R."/>
            <person name="Lu Y."/>
            <person name="Bowser T.A."/>
            <person name="Graham I.A."/>
            <person name="Ye K."/>
        </authorList>
    </citation>
    <scope>NUCLEOTIDE SEQUENCE [LARGE SCALE GENOMIC DNA]</scope>
    <source>
        <strain evidence="3">cv. HN1</strain>
        <tissue evidence="2">Leaves</tissue>
    </source>
</reference>
<dbReference type="AlphaFoldDB" id="A0A4Y7KTG1"/>
<dbReference type="InterPro" id="IPR002083">
    <property type="entry name" value="MATH/TRAF_dom"/>
</dbReference>
<keyword evidence="3" id="KW-1185">Reference proteome</keyword>
<dbReference type="EMBL" id="CM010723">
    <property type="protein sequence ID" value="RZC76146.1"/>
    <property type="molecule type" value="Genomic_DNA"/>
</dbReference>
<sequence length="174" mass="19873">MALATEMEEIYSSSGVKFNWKIKKISTSGAIFTDTDVFSIGATKWKARIYPEGFGTVFDHLSLYLLAVDLTENVDTEFTFAVTSQTDRNNTVRKKRKVIYVETSVQGFGWTYFMPLHKLHDPNNGYIVDDSCVISIEVTCWMKQEDSTLKESDPHKLPEAKRAKIKDVRKLSMI</sequence>
<dbReference type="InterPro" id="IPR008974">
    <property type="entry name" value="TRAF-like"/>
</dbReference>
<dbReference type="PANTHER" id="PTHR46162:SF65">
    <property type="entry name" value="F9D12.8 PROTEIN-RELATED"/>
    <property type="match status" value="1"/>
</dbReference>
<feature type="domain" description="MATH" evidence="1">
    <location>
        <begin position="15"/>
        <end position="138"/>
    </location>
</feature>
<proteinExistence type="predicted"/>
<dbReference type="CDD" id="cd00121">
    <property type="entry name" value="MATH"/>
    <property type="match status" value="1"/>
</dbReference>
<evidence type="ECO:0000313" key="3">
    <source>
        <dbReference type="Proteomes" id="UP000316621"/>
    </source>
</evidence>
<dbReference type="PANTHER" id="PTHR46162">
    <property type="entry name" value="TRAF-LIKE FAMILY PROTEIN"/>
    <property type="match status" value="1"/>
</dbReference>